<evidence type="ECO:0000313" key="1">
    <source>
        <dbReference type="EMBL" id="KAK8589685.1"/>
    </source>
</evidence>
<keyword evidence="2" id="KW-1185">Reference proteome</keyword>
<evidence type="ECO:0000313" key="2">
    <source>
        <dbReference type="Proteomes" id="UP001472677"/>
    </source>
</evidence>
<gene>
    <name evidence="1" type="ORF">V6N12_024076</name>
</gene>
<dbReference type="EMBL" id="JBBPBM010000004">
    <property type="protein sequence ID" value="KAK8589685.1"/>
    <property type="molecule type" value="Genomic_DNA"/>
</dbReference>
<comment type="caution">
    <text evidence="1">The sequence shown here is derived from an EMBL/GenBank/DDBJ whole genome shotgun (WGS) entry which is preliminary data.</text>
</comment>
<organism evidence="1 2">
    <name type="scientific">Hibiscus sabdariffa</name>
    <name type="common">roselle</name>
    <dbReference type="NCBI Taxonomy" id="183260"/>
    <lineage>
        <taxon>Eukaryota</taxon>
        <taxon>Viridiplantae</taxon>
        <taxon>Streptophyta</taxon>
        <taxon>Embryophyta</taxon>
        <taxon>Tracheophyta</taxon>
        <taxon>Spermatophyta</taxon>
        <taxon>Magnoliopsida</taxon>
        <taxon>eudicotyledons</taxon>
        <taxon>Gunneridae</taxon>
        <taxon>Pentapetalae</taxon>
        <taxon>rosids</taxon>
        <taxon>malvids</taxon>
        <taxon>Malvales</taxon>
        <taxon>Malvaceae</taxon>
        <taxon>Malvoideae</taxon>
        <taxon>Hibiscus</taxon>
    </lineage>
</organism>
<sequence>MKEQLLSTPVAVRPLASPSIQIKGKVWSYSGHRKKQISLVEEGGSLPVGYLKQSKANPTYFRNCRSAFATLSNMLILTNVSNYHDKPHLATFIDSAFAKSNQFGCAMV</sequence>
<reference evidence="1 2" key="1">
    <citation type="journal article" date="2024" name="G3 (Bethesda)">
        <title>Genome assembly of Hibiscus sabdariffa L. provides insights into metabolisms of medicinal natural products.</title>
        <authorList>
            <person name="Kim T."/>
        </authorList>
    </citation>
    <scope>NUCLEOTIDE SEQUENCE [LARGE SCALE GENOMIC DNA]</scope>
    <source>
        <strain evidence="1">TK-2024</strain>
        <tissue evidence="1">Old leaves</tissue>
    </source>
</reference>
<accession>A0ABR2FZK8</accession>
<name>A0ABR2FZK8_9ROSI</name>
<protein>
    <submittedName>
        <fullName evidence="1">Uncharacterized protein</fullName>
    </submittedName>
</protein>
<proteinExistence type="predicted"/>
<dbReference type="Proteomes" id="UP001472677">
    <property type="component" value="Unassembled WGS sequence"/>
</dbReference>